<sequence>EEQMRVFKNPEDGAVKIVIATNVAETSITIDDVVYVIDSGKMKETRFEPSKGMASLEETWVSQANATQRRGRAGRVTEGTCVHLFTSHKFDNHLLPQQPPEILRTPLEQLCLRIKTLPFLRGRIADVLARVVEPPSAVAVQAAVVTLRTLRALTREETLTPLGFHLGRLPVDVRIGKLILFGSIFHCLDPVLTIAAAMSIKSPFVAPFEKREMADRKKQQFAVEMSDHLTLLNAYNAWQDSRKDGFAAERKFCYDNFLSGKTLAMIASVKRQLAELLSDIGFVQGDIRNRDIERRGGKNSDGVAEAVGEGPESLISRAHNLELVKAVLVAAMYPNVIKIKAPPYTGKPPRPEELQLEVKGGEQVFIHPSSVNWRVGQYPSPFLVYLEKMRTSKVYVRDCSCVTPFALAFFGGKLTKDNNQGVLNLDDGWIRFVADRKVATVIEAVRTAFDELLASKIAEPSMDVSKAPLIEAIVNLVTKG</sequence>
<dbReference type="InterPro" id="IPR007502">
    <property type="entry name" value="Helicase-assoc_dom"/>
</dbReference>
<feature type="domain" description="Helicase C-terminal" evidence="5">
    <location>
        <begin position="1"/>
        <end position="118"/>
    </location>
</feature>
<dbReference type="InterPro" id="IPR011709">
    <property type="entry name" value="DEAD-box_helicase_OB_fold"/>
</dbReference>
<keyword evidence="4" id="KW-0067">ATP-binding</keyword>
<evidence type="ECO:0000256" key="2">
    <source>
        <dbReference type="ARBA" id="ARBA00022801"/>
    </source>
</evidence>
<dbReference type="Pfam" id="PF07717">
    <property type="entry name" value="OB_NTP_bind"/>
    <property type="match status" value="1"/>
</dbReference>
<dbReference type="GO" id="GO:0005524">
    <property type="term" value="F:ATP binding"/>
    <property type="evidence" value="ECO:0007669"/>
    <property type="project" value="UniProtKB-KW"/>
</dbReference>
<dbReference type="SMART" id="SM00490">
    <property type="entry name" value="HELICc"/>
    <property type="match status" value="1"/>
</dbReference>
<dbReference type="Pfam" id="PF26026">
    <property type="entry name" value="RNA_hel_CTD"/>
    <property type="match status" value="1"/>
</dbReference>
<evidence type="ECO:0000256" key="4">
    <source>
        <dbReference type="ARBA" id="ARBA00022840"/>
    </source>
</evidence>
<dbReference type="Proteomes" id="UP001212841">
    <property type="component" value="Unassembled WGS sequence"/>
</dbReference>
<keyword evidence="3 6" id="KW-0347">Helicase</keyword>
<evidence type="ECO:0000256" key="3">
    <source>
        <dbReference type="ARBA" id="ARBA00022806"/>
    </source>
</evidence>
<evidence type="ECO:0000313" key="7">
    <source>
        <dbReference type="Proteomes" id="UP001212841"/>
    </source>
</evidence>
<dbReference type="GO" id="GO:0016787">
    <property type="term" value="F:hydrolase activity"/>
    <property type="evidence" value="ECO:0007669"/>
    <property type="project" value="UniProtKB-KW"/>
</dbReference>
<dbReference type="GO" id="GO:0003723">
    <property type="term" value="F:RNA binding"/>
    <property type="evidence" value="ECO:0007669"/>
    <property type="project" value="TreeGrafter"/>
</dbReference>
<keyword evidence="7" id="KW-1185">Reference proteome</keyword>
<dbReference type="Pfam" id="PF21010">
    <property type="entry name" value="HA2_C"/>
    <property type="match status" value="1"/>
</dbReference>
<name>A0AAD5S787_9FUNG</name>
<dbReference type="PANTHER" id="PTHR18934:SF145">
    <property type="entry name" value="ATP-DEPENDENT RNA HELICASE DHX57-RELATED"/>
    <property type="match status" value="1"/>
</dbReference>
<dbReference type="SMART" id="SM00847">
    <property type="entry name" value="HA2"/>
    <property type="match status" value="1"/>
</dbReference>
<dbReference type="InterPro" id="IPR059023">
    <property type="entry name" value="RNA_hel_CTD"/>
</dbReference>
<dbReference type="GO" id="GO:0004386">
    <property type="term" value="F:helicase activity"/>
    <property type="evidence" value="ECO:0007669"/>
    <property type="project" value="UniProtKB-KW"/>
</dbReference>
<dbReference type="PROSITE" id="PS51194">
    <property type="entry name" value="HELICASE_CTER"/>
    <property type="match status" value="1"/>
</dbReference>
<dbReference type="Gene3D" id="3.40.50.300">
    <property type="entry name" value="P-loop containing nucleotide triphosphate hydrolases"/>
    <property type="match status" value="1"/>
</dbReference>
<protein>
    <submittedName>
        <fullName evidence="6">ATPdependent RNA helicase</fullName>
    </submittedName>
</protein>
<organism evidence="6 7">
    <name type="scientific">Rhizophlyctis rosea</name>
    <dbReference type="NCBI Taxonomy" id="64517"/>
    <lineage>
        <taxon>Eukaryota</taxon>
        <taxon>Fungi</taxon>
        <taxon>Fungi incertae sedis</taxon>
        <taxon>Chytridiomycota</taxon>
        <taxon>Chytridiomycota incertae sedis</taxon>
        <taxon>Chytridiomycetes</taxon>
        <taxon>Rhizophlyctidales</taxon>
        <taxon>Rhizophlyctidaceae</taxon>
        <taxon>Rhizophlyctis</taxon>
    </lineage>
</organism>
<dbReference type="EMBL" id="JADGJD010001171">
    <property type="protein sequence ID" value="KAJ3046422.1"/>
    <property type="molecule type" value="Genomic_DNA"/>
</dbReference>
<gene>
    <name evidence="6" type="primary">DHX57_1</name>
    <name evidence="6" type="ORF">HK097_000876</name>
</gene>
<dbReference type="PANTHER" id="PTHR18934">
    <property type="entry name" value="ATP-DEPENDENT RNA HELICASE"/>
    <property type="match status" value="1"/>
</dbReference>
<evidence type="ECO:0000259" key="5">
    <source>
        <dbReference type="PROSITE" id="PS51194"/>
    </source>
</evidence>
<accession>A0AAD5S787</accession>
<dbReference type="CDD" id="cd18791">
    <property type="entry name" value="SF2_C_RHA"/>
    <property type="match status" value="1"/>
</dbReference>
<comment type="caution">
    <text evidence="6">The sequence shown here is derived from an EMBL/GenBank/DDBJ whole genome shotgun (WGS) entry which is preliminary data.</text>
</comment>
<proteinExistence type="predicted"/>
<dbReference type="Pfam" id="PF00271">
    <property type="entry name" value="Helicase_C"/>
    <property type="match status" value="1"/>
</dbReference>
<dbReference type="Gene3D" id="1.20.120.1080">
    <property type="match status" value="1"/>
</dbReference>
<evidence type="ECO:0000313" key="6">
    <source>
        <dbReference type="EMBL" id="KAJ3046422.1"/>
    </source>
</evidence>
<evidence type="ECO:0000256" key="1">
    <source>
        <dbReference type="ARBA" id="ARBA00022741"/>
    </source>
</evidence>
<feature type="non-terminal residue" evidence="6">
    <location>
        <position position="480"/>
    </location>
</feature>
<dbReference type="AlphaFoldDB" id="A0AAD5S787"/>
<dbReference type="SUPFAM" id="SSF52540">
    <property type="entry name" value="P-loop containing nucleoside triphosphate hydrolases"/>
    <property type="match status" value="1"/>
</dbReference>
<dbReference type="FunFam" id="1.20.120.1080:FF:000002">
    <property type="entry name" value="Putative ATP-dependent RNA helicase DHX36"/>
    <property type="match status" value="1"/>
</dbReference>
<reference evidence="6" key="1">
    <citation type="submission" date="2020-05" db="EMBL/GenBank/DDBJ databases">
        <title>Phylogenomic resolution of chytrid fungi.</title>
        <authorList>
            <person name="Stajich J.E."/>
            <person name="Amses K."/>
            <person name="Simmons R."/>
            <person name="Seto K."/>
            <person name="Myers J."/>
            <person name="Bonds A."/>
            <person name="Quandt C.A."/>
            <person name="Barry K."/>
            <person name="Liu P."/>
            <person name="Grigoriev I."/>
            <person name="Longcore J.E."/>
            <person name="James T.Y."/>
        </authorList>
    </citation>
    <scope>NUCLEOTIDE SEQUENCE</scope>
    <source>
        <strain evidence="6">JEL0318</strain>
    </source>
</reference>
<keyword evidence="2" id="KW-0378">Hydrolase</keyword>
<dbReference type="InterPro" id="IPR001650">
    <property type="entry name" value="Helicase_C-like"/>
</dbReference>
<keyword evidence="1" id="KW-0547">Nucleotide-binding</keyword>
<dbReference type="InterPro" id="IPR027417">
    <property type="entry name" value="P-loop_NTPase"/>
</dbReference>